<evidence type="ECO:0000256" key="7">
    <source>
        <dbReference type="SAM" id="SignalP"/>
    </source>
</evidence>
<evidence type="ECO:0000313" key="11">
    <source>
        <dbReference type="EMBL" id="KAJ6447177.1"/>
    </source>
</evidence>
<dbReference type="EMBL" id="JAQHRD010000001">
    <property type="protein sequence ID" value="KAJ6447177.1"/>
    <property type="molecule type" value="Genomic_DNA"/>
</dbReference>
<protein>
    <submittedName>
        <fullName evidence="11">T-complex protein 1</fullName>
    </submittedName>
</protein>
<feature type="domain" description="Plastocyanin-like" evidence="9">
    <location>
        <begin position="424"/>
        <end position="525"/>
    </location>
</feature>
<dbReference type="FunFam" id="2.60.40.420:FF:000038">
    <property type="entry name" value="Extracellular dihydrogeodin oxidase/laccase"/>
    <property type="match status" value="1"/>
</dbReference>
<feature type="domain" description="Plastocyanin-like" evidence="10">
    <location>
        <begin position="74"/>
        <end position="189"/>
    </location>
</feature>
<dbReference type="CDD" id="cd13880">
    <property type="entry name" value="CuRO_2_MaLCC_like"/>
    <property type="match status" value="1"/>
</dbReference>
<dbReference type="AlphaFoldDB" id="A0AB34G6G8"/>
<evidence type="ECO:0000256" key="2">
    <source>
        <dbReference type="ARBA" id="ARBA00022723"/>
    </source>
</evidence>
<dbReference type="InterPro" id="IPR001117">
    <property type="entry name" value="Cu-oxidase_2nd"/>
</dbReference>
<name>A0AB34G6G8_9HYPO</name>
<keyword evidence="3" id="KW-0677">Repeat</keyword>
<evidence type="ECO:0000256" key="5">
    <source>
        <dbReference type="ARBA" id="ARBA00023008"/>
    </source>
</evidence>
<feature type="chain" id="PRO_5044204513" evidence="7">
    <location>
        <begin position="18"/>
        <end position="657"/>
    </location>
</feature>
<keyword evidence="7" id="KW-0732">Signal</keyword>
<dbReference type="Pfam" id="PF07731">
    <property type="entry name" value="Cu-oxidase_2"/>
    <property type="match status" value="1"/>
</dbReference>
<keyword evidence="6" id="KW-0325">Glycoprotein</keyword>
<dbReference type="InterPro" id="IPR008972">
    <property type="entry name" value="Cupredoxin"/>
</dbReference>
<evidence type="ECO:0000259" key="9">
    <source>
        <dbReference type="Pfam" id="PF07731"/>
    </source>
</evidence>
<dbReference type="SUPFAM" id="SSF49503">
    <property type="entry name" value="Cupredoxins"/>
    <property type="match status" value="3"/>
</dbReference>
<dbReference type="FunFam" id="2.60.40.420:FF:000021">
    <property type="entry name" value="Extracellular dihydrogeodin oxidase/laccase"/>
    <property type="match status" value="1"/>
</dbReference>
<reference evidence="11" key="1">
    <citation type="submission" date="2023-01" db="EMBL/GenBank/DDBJ databases">
        <title>The growth and conidiation of Purpureocillium lavendulum are regulated by nitrogen source and histone H3K14 acetylation.</title>
        <authorList>
            <person name="Tang P."/>
            <person name="Han J."/>
            <person name="Zhang C."/>
            <person name="Tang P."/>
            <person name="Qi F."/>
            <person name="Zhang K."/>
            <person name="Liang L."/>
        </authorList>
    </citation>
    <scope>NUCLEOTIDE SEQUENCE</scope>
    <source>
        <strain evidence="11">YMF1.00683</strain>
    </source>
</reference>
<sequence length="657" mass="71963">MMLRNLLLLAFVGHSLAAATPVDSTSEQQPILLPPSERCQNGPTSRKCWGEYDTNTNYYTTVPDTGKTRTIWLNVQEGTCNQDGYKRPCMTVNGTIPGPAIIADWGDNLVIHVTNSMRSNGTAMHWHGVRQLNSNEYDGVPGVTQCPIPPGETHTYKFRVTQYGTGWYHSHLSFQTAEGVFGPIIFNGPATADYDEDLGALFLQDWAHESTFAIWDRKEKFGVTYSLSNTLMNGTNTFNCPAGHRDKNCVGDGKKFQTVFKKGKKYRLRLINSSIDSQFHFHIDGHNLTVISNDFVAIKPYETQSVSMTAGQRYDVIVHANAPPGDYWIRGGWNEACVDVANDLPEEMTGIVRYDAASKADPTSTDTVKPPSDCADEPQASLVPQLKLDVTNITDTTVEELSMLINGAALLQWTINSSTLLLDWKKPTLKRILAHDRIFPTSYNVVPVDASDEWAVLVIENKAPAALGPVQHPIHLHGHDFWVLAQEGQKWDGTTKGFKTVNPVRRDVAMLPAPTLTYLFSATVNLGKHLAPIPLIEGGQRIVEPLVSGTIYGPAFNATIEGGLAAPIVINNSTGDGSKSQMAFIYAYGHADDGSPFYVEELGIGTSSTGLGQNTRLIVNVGGKYKDLAGMYILGQPRLNEDRSAVKVECFGVSLPS</sequence>
<dbReference type="Proteomes" id="UP001163105">
    <property type="component" value="Unassembled WGS sequence"/>
</dbReference>
<evidence type="ECO:0000256" key="1">
    <source>
        <dbReference type="ARBA" id="ARBA00010609"/>
    </source>
</evidence>
<accession>A0AB34G6G8</accession>
<dbReference type="GO" id="GO:0005507">
    <property type="term" value="F:copper ion binding"/>
    <property type="evidence" value="ECO:0007669"/>
    <property type="project" value="InterPro"/>
</dbReference>
<dbReference type="PANTHER" id="PTHR11709">
    <property type="entry name" value="MULTI-COPPER OXIDASE"/>
    <property type="match status" value="1"/>
</dbReference>
<dbReference type="GO" id="GO:0016491">
    <property type="term" value="F:oxidoreductase activity"/>
    <property type="evidence" value="ECO:0007669"/>
    <property type="project" value="UniProtKB-KW"/>
</dbReference>
<organism evidence="11 12">
    <name type="scientific">Purpureocillium lavendulum</name>
    <dbReference type="NCBI Taxonomy" id="1247861"/>
    <lineage>
        <taxon>Eukaryota</taxon>
        <taxon>Fungi</taxon>
        <taxon>Dikarya</taxon>
        <taxon>Ascomycota</taxon>
        <taxon>Pezizomycotina</taxon>
        <taxon>Sordariomycetes</taxon>
        <taxon>Hypocreomycetidae</taxon>
        <taxon>Hypocreales</taxon>
        <taxon>Ophiocordycipitaceae</taxon>
        <taxon>Purpureocillium</taxon>
    </lineage>
</organism>
<evidence type="ECO:0000256" key="3">
    <source>
        <dbReference type="ARBA" id="ARBA00022737"/>
    </source>
</evidence>
<keyword evidence="12" id="KW-1185">Reference proteome</keyword>
<dbReference type="Pfam" id="PF07732">
    <property type="entry name" value="Cu-oxidase_3"/>
    <property type="match status" value="1"/>
</dbReference>
<dbReference type="InterPro" id="IPR011706">
    <property type="entry name" value="Cu-oxidase_C"/>
</dbReference>
<evidence type="ECO:0000313" key="12">
    <source>
        <dbReference type="Proteomes" id="UP001163105"/>
    </source>
</evidence>
<feature type="signal peptide" evidence="7">
    <location>
        <begin position="1"/>
        <end position="17"/>
    </location>
</feature>
<proteinExistence type="inferred from homology"/>
<dbReference type="PANTHER" id="PTHR11709:SF71">
    <property type="entry name" value="OXIDOREDUCTASE TPCJ"/>
    <property type="match status" value="1"/>
</dbReference>
<feature type="domain" description="Plastocyanin-like" evidence="8">
    <location>
        <begin position="201"/>
        <end position="332"/>
    </location>
</feature>
<evidence type="ECO:0000259" key="8">
    <source>
        <dbReference type="Pfam" id="PF00394"/>
    </source>
</evidence>
<dbReference type="Pfam" id="PF00394">
    <property type="entry name" value="Cu-oxidase"/>
    <property type="match status" value="1"/>
</dbReference>
<keyword evidence="2" id="KW-0479">Metal-binding</keyword>
<dbReference type="InterPro" id="IPR045087">
    <property type="entry name" value="Cu-oxidase_fam"/>
</dbReference>
<dbReference type="CDD" id="cd13854">
    <property type="entry name" value="CuRO_1_MaLCC_like"/>
    <property type="match status" value="1"/>
</dbReference>
<evidence type="ECO:0000259" key="10">
    <source>
        <dbReference type="Pfam" id="PF07732"/>
    </source>
</evidence>
<evidence type="ECO:0000256" key="4">
    <source>
        <dbReference type="ARBA" id="ARBA00023002"/>
    </source>
</evidence>
<keyword evidence="5" id="KW-0186">Copper</keyword>
<dbReference type="Gene3D" id="2.60.40.420">
    <property type="entry name" value="Cupredoxins - blue copper proteins"/>
    <property type="match status" value="3"/>
</dbReference>
<gene>
    <name evidence="11" type="ORF">O9K51_01952</name>
</gene>
<dbReference type="InterPro" id="IPR011707">
    <property type="entry name" value="Cu-oxidase-like_N"/>
</dbReference>
<comment type="similarity">
    <text evidence="1">Belongs to the multicopper oxidase family.</text>
</comment>
<keyword evidence="4" id="KW-0560">Oxidoreductase</keyword>
<evidence type="ECO:0000256" key="6">
    <source>
        <dbReference type="ARBA" id="ARBA00023180"/>
    </source>
</evidence>
<comment type="caution">
    <text evidence="11">The sequence shown here is derived from an EMBL/GenBank/DDBJ whole genome shotgun (WGS) entry which is preliminary data.</text>
</comment>